<evidence type="ECO:0000256" key="7">
    <source>
        <dbReference type="SAM" id="Phobius"/>
    </source>
</evidence>
<sequence>MLWIHPLLQAVATLLALNVAYLGVERFAGRHLGARRTFLWKRHVRLGLIAELLWLGGLVGGLLMVRMSWSANFVTGNHYKVAFAMLPFMALSMGTGLFMNSNRKKRTLLPLVHGAAGGILLLMALYQVVSGWRVVQDFLL</sequence>
<evidence type="ECO:0000256" key="2">
    <source>
        <dbReference type="ARBA" id="ARBA00022448"/>
    </source>
</evidence>
<dbReference type="Pfam" id="PF13301">
    <property type="entry name" value="DUF4079"/>
    <property type="match status" value="1"/>
</dbReference>
<feature type="transmembrane region" description="Helical" evidence="7">
    <location>
        <begin position="44"/>
        <end position="69"/>
    </location>
</feature>
<name>A0A6N6N200_9BACT</name>
<keyword evidence="5 7" id="KW-1133">Transmembrane helix</keyword>
<evidence type="ECO:0000256" key="3">
    <source>
        <dbReference type="ARBA" id="ARBA00022692"/>
    </source>
</evidence>
<evidence type="ECO:0000256" key="6">
    <source>
        <dbReference type="ARBA" id="ARBA00023136"/>
    </source>
</evidence>
<keyword evidence="3 7" id="KW-0812">Transmembrane</keyword>
<feature type="transmembrane region" description="Helical" evidence="7">
    <location>
        <begin position="6"/>
        <end position="24"/>
    </location>
</feature>
<dbReference type="GO" id="GO:0016020">
    <property type="term" value="C:membrane"/>
    <property type="evidence" value="ECO:0007669"/>
    <property type="project" value="UniProtKB-SubCell"/>
</dbReference>
<evidence type="ECO:0000256" key="5">
    <source>
        <dbReference type="ARBA" id="ARBA00022989"/>
    </source>
</evidence>
<keyword evidence="4" id="KW-0249">Electron transport</keyword>
<dbReference type="InterPro" id="IPR025067">
    <property type="entry name" value="DUF4079"/>
</dbReference>
<dbReference type="RefSeq" id="WP_151151634.1">
    <property type="nucleotide sequence ID" value="NZ_WAIE01000006.1"/>
</dbReference>
<protein>
    <submittedName>
        <fullName evidence="9">DUF4079 family protein</fullName>
    </submittedName>
</protein>
<organism evidence="9 10">
    <name type="scientific">Pseudodesulfovibrio senegalensis</name>
    <dbReference type="NCBI Taxonomy" id="1721087"/>
    <lineage>
        <taxon>Bacteria</taxon>
        <taxon>Pseudomonadati</taxon>
        <taxon>Thermodesulfobacteriota</taxon>
        <taxon>Desulfovibrionia</taxon>
        <taxon>Desulfovibrionales</taxon>
        <taxon>Desulfovibrionaceae</taxon>
    </lineage>
</organism>
<feature type="transmembrane region" description="Helical" evidence="7">
    <location>
        <begin position="81"/>
        <end position="99"/>
    </location>
</feature>
<dbReference type="EMBL" id="WAIE01000006">
    <property type="protein sequence ID" value="KAB1440890.1"/>
    <property type="molecule type" value="Genomic_DNA"/>
</dbReference>
<dbReference type="Proteomes" id="UP000438699">
    <property type="component" value="Unassembled WGS sequence"/>
</dbReference>
<comment type="caution">
    <text evidence="9">The sequence shown here is derived from an EMBL/GenBank/DDBJ whole genome shotgun (WGS) entry which is preliminary data.</text>
</comment>
<dbReference type="InterPro" id="IPR006593">
    <property type="entry name" value="Cyt_b561/ferric_Rdtase_TM"/>
</dbReference>
<dbReference type="AlphaFoldDB" id="A0A6N6N200"/>
<accession>A0A6N6N200</accession>
<proteinExistence type="predicted"/>
<dbReference type="OrthoDB" id="5471348at2"/>
<keyword evidence="2" id="KW-0813">Transport</keyword>
<evidence type="ECO:0000259" key="8">
    <source>
        <dbReference type="PROSITE" id="PS50939"/>
    </source>
</evidence>
<reference evidence="9 10" key="1">
    <citation type="journal article" date="2017" name="Int. J. Syst. Evol. Microbiol.">
        <title>Desulfovibrio senegalensis sp. nov., a mesophilic sulfate reducer isolated from marine sediment.</title>
        <authorList>
            <person name="Thioye A."/>
            <person name="Gam Z.B.A."/>
            <person name="Mbengue M."/>
            <person name="Cayol J.L."/>
            <person name="Joseph-Bartoli M."/>
            <person name="Toure-Kane C."/>
            <person name="Labat M."/>
        </authorList>
    </citation>
    <scope>NUCLEOTIDE SEQUENCE [LARGE SCALE GENOMIC DNA]</scope>
    <source>
        <strain evidence="9 10">DSM 101509</strain>
    </source>
</reference>
<feature type="transmembrane region" description="Helical" evidence="7">
    <location>
        <begin position="111"/>
        <end position="129"/>
    </location>
</feature>
<evidence type="ECO:0000256" key="1">
    <source>
        <dbReference type="ARBA" id="ARBA00004370"/>
    </source>
</evidence>
<keyword evidence="10" id="KW-1185">Reference proteome</keyword>
<dbReference type="PROSITE" id="PS50939">
    <property type="entry name" value="CYTOCHROME_B561"/>
    <property type="match status" value="1"/>
</dbReference>
<feature type="domain" description="Cytochrome b561" evidence="8">
    <location>
        <begin position="1"/>
        <end position="140"/>
    </location>
</feature>
<evidence type="ECO:0000313" key="10">
    <source>
        <dbReference type="Proteomes" id="UP000438699"/>
    </source>
</evidence>
<keyword evidence="6 7" id="KW-0472">Membrane</keyword>
<evidence type="ECO:0000313" key="9">
    <source>
        <dbReference type="EMBL" id="KAB1440890.1"/>
    </source>
</evidence>
<comment type="subcellular location">
    <subcellularLocation>
        <location evidence="1">Membrane</location>
    </subcellularLocation>
</comment>
<gene>
    <name evidence="9" type="ORF">F8A88_13165</name>
</gene>
<evidence type="ECO:0000256" key="4">
    <source>
        <dbReference type="ARBA" id="ARBA00022982"/>
    </source>
</evidence>